<dbReference type="Proteomes" id="UP000032582">
    <property type="component" value="Unassembled WGS sequence"/>
</dbReference>
<name>A0A0D8L4W8_MORMO</name>
<protein>
    <recommendedName>
        <fullName evidence="2">Gamma-glutamylcyclotransferase family protein YtfP</fullName>
    </recommendedName>
</protein>
<dbReference type="EMBL" id="DACSWI010000010">
    <property type="protein sequence ID" value="HAT3810197.1"/>
    <property type="molecule type" value="Genomic_DNA"/>
</dbReference>
<accession>A0A0D8L4W8</accession>
<feature type="domain" description="Gamma-glutamylcyclotransferase AIG2-like" evidence="3">
    <location>
        <begin position="3"/>
        <end position="109"/>
    </location>
</feature>
<reference evidence="5" key="4">
    <citation type="submission" date="2020-10" db="EMBL/GenBank/DDBJ databases">
        <authorList>
            <consortium name="NCBI Pathogen Detection Project"/>
        </authorList>
    </citation>
    <scope>NUCLEOTIDE SEQUENCE</scope>
    <source>
        <strain evidence="5">Morganella morganii ARLG-3209</strain>
    </source>
</reference>
<evidence type="ECO:0000313" key="7">
    <source>
        <dbReference type="Proteomes" id="UP000032582"/>
    </source>
</evidence>
<evidence type="ECO:0000313" key="4">
    <source>
        <dbReference type="EMBL" id="AWC93542.1"/>
    </source>
</evidence>
<sequence length="120" mass="13802">MRVIVYGSLRQKQGNHHWMTYAALLGEYTLEGYDLYDLGHYPAVVPGTGSIECEVYRISSSILTELDELKKDGQDYRRELVSTPYGSAWIYLYQRPVDGLVKINSGDWLKRHEAEDPESE</sequence>
<dbReference type="GO" id="GO:0016740">
    <property type="term" value="F:transferase activity"/>
    <property type="evidence" value="ECO:0007669"/>
    <property type="project" value="UniProtKB-KW"/>
</dbReference>
<dbReference type="InterPro" id="IPR013024">
    <property type="entry name" value="GGCT-like"/>
</dbReference>
<reference evidence="5" key="2">
    <citation type="journal article" date="2018" name="Genome Biol.">
        <title>SKESA: strategic k-mer extension for scrupulous assemblies.</title>
        <authorList>
            <person name="Souvorov A."/>
            <person name="Agarwala R."/>
            <person name="Lipman D.J."/>
        </authorList>
    </citation>
    <scope>NUCLEOTIDE SEQUENCE</scope>
    <source>
        <strain evidence="5">Morganella morganii ARLG-3209</strain>
    </source>
</reference>
<dbReference type="Proteomes" id="UP000244682">
    <property type="component" value="Chromosome"/>
</dbReference>
<dbReference type="AlphaFoldDB" id="A0A0D8L4W8"/>
<evidence type="ECO:0000256" key="2">
    <source>
        <dbReference type="ARBA" id="ARBA00069885"/>
    </source>
</evidence>
<evidence type="ECO:0000313" key="5">
    <source>
        <dbReference type="EMBL" id="HAT3810197.1"/>
    </source>
</evidence>
<dbReference type="PATRIC" id="fig|582.24.peg.5020"/>
<dbReference type="InterPro" id="IPR009288">
    <property type="entry name" value="AIG2-like_dom"/>
</dbReference>
<evidence type="ECO:0000259" key="3">
    <source>
        <dbReference type="Pfam" id="PF06094"/>
    </source>
</evidence>
<dbReference type="InterPro" id="IPR036568">
    <property type="entry name" value="GGCT-like_sf"/>
</dbReference>
<dbReference type="Pfam" id="PF06094">
    <property type="entry name" value="GGACT"/>
    <property type="match status" value="1"/>
</dbReference>
<dbReference type="EMBL" id="CP028956">
    <property type="protein sequence ID" value="AWC93542.1"/>
    <property type="molecule type" value="Genomic_DNA"/>
</dbReference>
<comment type="similarity">
    <text evidence="1">Belongs to the gamma-glutamylcyclotransferase family.</text>
</comment>
<dbReference type="FunFam" id="3.10.490.10:FF:000001">
    <property type="entry name" value="Gamma-glutamylcyclotransferase ytfP"/>
    <property type="match status" value="1"/>
</dbReference>
<reference evidence="6 7" key="1">
    <citation type="submission" date="2015-02" db="EMBL/GenBank/DDBJ databases">
        <title>Whole genome shotgun sequencing of cultured foodborne pathogen.</title>
        <authorList>
            <person name="Timme R."/>
            <person name="Allard M.W."/>
            <person name="Strain E."/>
            <person name="Evans P.S."/>
            <person name="Brown E."/>
        </authorList>
    </citation>
    <scope>NUCLEOTIDE SEQUENCE [LARGE SCALE GENOMIC DNA]</scope>
    <source>
        <strain evidence="6 7">GCSL-TSO-24</strain>
    </source>
</reference>
<reference evidence="4 8" key="3">
    <citation type="submission" date="2018-04" db="EMBL/GenBank/DDBJ databases">
        <title>Whole genome sequencing of Morganella morganii AR_0133.</title>
        <authorList>
            <person name="Conlan S."/>
            <person name="Thomas P.J."/>
            <person name="Mullikin J."/>
            <person name="Frank K.M."/>
            <person name="Segre J.A."/>
        </authorList>
    </citation>
    <scope>NUCLEOTIDE SEQUENCE [LARGE SCALE GENOMIC DNA]</scope>
    <source>
        <strain evidence="4 8">AR_0133</strain>
    </source>
</reference>
<dbReference type="SUPFAM" id="SSF110857">
    <property type="entry name" value="Gamma-glutamyl cyclotransferase-like"/>
    <property type="match status" value="1"/>
</dbReference>
<dbReference type="Gene3D" id="3.10.490.10">
    <property type="entry name" value="Gamma-glutamyl cyclotransferase-like"/>
    <property type="match status" value="1"/>
</dbReference>
<dbReference type="RefSeq" id="WP_025154537.1">
    <property type="nucleotide sequence ID" value="NZ_CP028956.1"/>
</dbReference>
<evidence type="ECO:0000256" key="1">
    <source>
        <dbReference type="ARBA" id="ARBA00008861"/>
    </source>
</evidence>
<evidence type="ECO:0000313" key="8">
    <source>
        <dbReference type="Proteomes" id="UP000244682"/>
    </source>
</evidence>
<organism evidence="6 7">
    <name type="scientific">Morganella morganii</name>
    <name type="common">Proteus morganii</name>
    <dbReference type="NCBI Taxonomy" id="582"/>
    <lineage>
        <taxon>Bacteria</taxon>
        <taxon>Pseudomonadati</taxon>
        <taxon>Pseudomonadota</taxon>
        <taxon>Gammaproteobacteria</taxon>
        <taxon>Enterobacterales</taxon>
        <taxon>Morganellaceae</taxon>
        <taxon>Morganella</taxon>
    </lineage>
</organism>
<dbReference type="CDD" id="cd06661">
    <property type="entry name" value="GGCT_like"/>
    <property type="match status" value="1"/>
</dbReference>
<evidence type="ECO:0000313" key="6">
    <source>
        <dbReference type="EMBL" id="KJF76960.1"/>
    </source>
</evidence>
<proteinExistence type="inferred from homology"/>
<dbReference type="EMBL" id="JZSH01000219">
    <property type="protein sequence ID" value="KJF76960.1"/>
    <property type="molecule type" value="Genomic_DNA"/>
</dbReference>
<keyword evidence="6" id="KW-0808">Transferase</keyword>
<gene>
    <name evidence="4" type="ORF">AM380_07830</name>
    <name evidence="5" type="ORF">I8608_003088</name>
    <name evidence="6" type="ORF">UA45_15740</name>
</gene>
<dbReference type="Proteomes" id="UP000865968">
    <property type="component" value="Unassembled WGS sequence"/>
</dbReference>